<reference evidence="3" key="1">
    <citation type="submission" date="2016-01" db="EMBL/GenBank/DDBJ databases">
        <title>Draft genome of Chromobacterium sp. F49.</title>
        <authorList>
            <person name="Hong K.W."/>
        </authorList>
    </citation>
    <scope>NUCLEOTIDE SEQUENCE [LARGE SCALE GENOMIC DNA]</scope>
    <source>
        <strain evidence="3">CN3</strain>
    </source>
</reference>
<keyword evidence="1" id="KW-0732">Signal</keyword>
<protein>
    <submittedName>
        <fullName evidence="2">Uncharacterized protein</fullName>
    </submittedName>
</protein>
<proteinExistence type="predicted"/>
<name>A0ABR5YFK9_9SPHN</name>
<evidence type="ECO:0000313" key="2">
    <source>
        <dbReference type="EMBL" id="KZE17895.1"/>
    </source>
</evidence>
<feature type="chain" id="PRO_5047287341" evidence="1">
    <location>
        <begin position="23"/>
        <end position="157"/>
    </location>
</feature>
<accession>A0ABR5YFK9</accession>
<keyword evidence="3" id="KW-1185">Reference proteome</keyword>
<evidence type="ECO:0000256" key="1">
    <source>
        <dbReference type="SAM" id="SignalP"/>
    </source>
</evidence>
<sequence>MRFAGLMTTGLATAAMAMPALAQEPRPWTGGYAGIGAGLDFPRDDREVSALRDNDLDKLFADTHRTTFGAIACSHRAASDQTGCHRDGERSGYGGHVGYDVQFGDVVVGAVAELGRSNIGRRAAGDATMQQRIARSWIGTRRGGCAPAMRSAVRCPM</sequence>
<evidence type="ECO:0000313" key="3">
    <source>
        <dbReference type="Proteomes" id="UP000076609"/>
    </source>
</evidence>
<dbReference type="Proteomes" id="UP000076609">
    <property type="component" value="Unassembled WGS sequence"/>
</dbReference>
<feature type="signal peptide" evidence="1">
    <location>
        <begin position="1"/>
        <end position="22"/>
    </location>
</feature>
<comment type="caution">
    <text evidence="2">The sequence shown here is derived from an EMBL/GenBank/DDBJ whole genome shotgun (WGS) entry which is preliminary data.</text>
</comment>
<gene>
    <name evidence="2" type="ORF">AVT10_10095</name>
</gene>
<dbReference type="EMBL" id="LQQO01000004">
    <property type="protein sequence ID" value="KZE17895.1"/>
    <property type="molecule type" value="Genomic_DNA"/>
</dbReference>
<organism evidence="2 3">
    <name type="scientific">Sphingomonas hankookensis</name>
    <dbReference type="NCBI Taxonomy" id="563996"/>
    <lineage>
        <taxon>Bacteria</taxon>
        <taxon>Pseudomonadati</taxon>
        <taxon>Pseudomonadota</taxon>
        <taxon>Alphaproteobacteria</taxon>
        <taxon>Sphingomonadales</taxon>
        <taxon>Sphingomonadaceae</taxon>
        <taxon>Sphingomonas</taxon>
    </lineage>
</organism>